<dbReference type="Proteomes" id="UP000887013">
    <property type="component" value="Unassembled WGS sequence"/>
</dbReference>
<dbReference type="AlphaFoldDB" id="A0A8X6MM44"/>
<dbReference type="Gene3D" id="3.30.70.270">
    <property type="match status" value="1"/>
</dbReference>
<evidence type="ECO:0000313" key="3">
    <source>
        <dbReference type="Proteomes" id="UP000887013"/>
    </source>
</evidence>
<dbReference type="PANTHER" id="PTHR33064:SF37">
    <property type="entry name" value="RIBONUCLEASE H"/>
    <property type="match status" value="1"/>
</dbReference>
<dbReference type="OrthoDB" id="430238at2759"/>
<dbReference type="InterPro" id="IPR043128">
    <property type="entry name" value="Rev_trsase/Diguanyl_cyclase"/>
</dbReference>
<dbReference type="GO" id="GO:0071897">
    <property type="term" value="P:DNA biosynthetic process"/>
    <property type="evidence" value="ECO:0007669"/>
    <property type="project" value="UniProtKB-ARBA"/>
</dbReference>
<sequence>MEKILRGLSYEACLVYLDDIIIVGRTFEDHLRNIRRVLEKLKMAILKLNPFKCNLFRREVGYLGHIISDEGVKKIPKRSPQFRTGVVLNMFTNC</sequence>
<organism evidence="2 3">
    <name type="scientific">Nephila pilipes</name>
    <name type="common">Giant wood spider</name>
    <name type="synonym">Nephila maculata</name>
    <dbReference type="NCBI Taxonomy" id="299642"/>
    <lineage>
        <taxon>Eukaryota</taxon>
        <taxon>Metazoa</taxon>
        <taxon>Ecdysozoa</taxon>
        <taxon>Arthropoda</taxon>
        <taxon>Chelicerata</taxon>
        <taxon>Arachnida</taxon>
        <taxon>Araneae</taxon>
        <taxon>Araneomorphae</taxon>
        <taxon>Entelegynae</taxon>
        <taxon>Araneoidea</taxon>
        <taxon>Nephilidae</taxon>
        <taxon>Nephila</taxon>
    </lineage>
</organism>
<protein>
    <submittedName>
        <fullName evidence="2">Retrovirus-related Pol polyprotein from transposon 412</fullName>
    </submittedName>
</protein>
<keyword evidence="3" id="KW-1185">Reference proteome</keyword>
<reference evidence="2" key="1">
    <citation type="submission" date="2020-08" db="EMBL/GenBank/DDBJ databases">
        <title>Multicomponent nature underlies the extraordinary mechanical properties of spider dragline silk.</title>
        <authorList>
            <person name="Kono N."/>
            <person name="Nakamura H."/>
            <person name="Mori M."/>
            <person name="Yoshida Y."/>
            <person name="Ohtoshi R."/>
            <person name="Malay A.D."/>
            <person name="Moran D.A.P."/>
            <person name="Tomita M."/>
            <person name="Numata K."/>
            <person name="Arakawa K."/>
        </authorList>
    </citation>
    <scope>NUCLEOTIDE SEQUENCE</scope>
</reference>
<dbReference type="EMBL" id="BMAW01094433">
    <property type="protein sequence ID" value="GFS65421.1"/>
    <property type="molecule type" value="Genomic_DNA"/>
</dbReference>
<feature type="domain" description="Reverse transcriptase" evidence="1">
    <location>
        <begin position="1"/>
        <end position="67"/>
    </location>
</feature>
<accession>A0A8X6MM44</accession>
<dbReference type="SUPFAM" id="SSF56672">
    <property type="entry name" value="DNA/RNA polymerases"/>
    <property type="match status" value="1"/>
</dbReference>
<evidence type="ECO:0000259" key="1">
    <source>
        <dbReference type="Pfam" id="PF00078"/>
    </source>
</evidence>
<proteinExistence type="predicted"/>
<dbReference type="InterPro" id="IPR043502">
    <property type="entry name" value="DNA/RNA_pol_sf"/>
</dbReference>
<evidence type="ECO:0000313" key="2">
    <source>
        <dbReference type="EMBL" id="GFS65421.1"/>
    </source>
</evidence>
<dbReference type="InterPro" id="IPR051320">
    <property type="entry name" value="Viral_Replic_Matur_Polypro"/>
</dbReference>
<comment type="caution">
    <text evidence="2">The sequence shown here is derived from an EMBL/GenBank/DDBJ whole genome shotgun (WGS) entry which is preliminary data.</text>
</comment>
<dbReference type="PANTHER" id="PTHR33064">
    <property type="entry name" value="POL PROTEIN"/>
    <property type="match status" value="1"/>
</dbReference>
<dbReference type="FunFam" id="3.30.70.270:FF:000003">
    <property type="entry name" value="Transposon Ty3-G Gag-Pol polyprotein"/>
    <property type="match status" value="1"/>
</dbReference>
<dbReference type="Pfam" id="PF00078">
    <property type="entry name" value="RVT_1"/>
    <property type="match status" value="1"/>
</dbReference>
<gene>
    <name evidence="2" type="primary">X975_23274</name>
    <name evidence="2" type="ORF">NPIL_76021</name>
</gene>
<name>A0A8X6MM44_NEPPI</name>
<dbReference type="InterPro" id="IPR000477">
    <property type="entry name" value="RT_dom"/>
</dbReference>